<gene>
    <name evidence="2" type="ORF">NCGR_LOCUS48039</name>
</gene>
<dbReference type="PANTHER" id="PTHR36617:SF17">
    <property type="entry name" value="OS01G0114800 PROTEIN"/>
    <property type="match status" value="1"/>
</dbReference>
<sequence>MVKAPKNFLKELDKLRRRFLWAGDKELTGGKCKVAWIKVCTPTVNGGLGIIELEKSSRALRLRWLWFSWDDTDRLWKGMELPVDNNDIALFNAATSVVLGNGNKARFWSSRWLDGQAPATLYPALFKHSKRKNRTVSGALADNKWIRDVDYSMTEQVVEEFISLWTCLQEITVQPTHEDKITWLHTADGQYTARSAYKIQFLGMASSMTAEITWKTKGPPKCRFFTWLMLQNRIWTAARLMLRQWPNDYFCQLCVRNLETVSHLF</sequence>
<evidence type="ECO:0000259" key="1">
    <source>
        <dbReference type="Pfam" id="PF13966"/>
    </source>
</evidence>
<dbReference type="Pfam" id="PF13966">
    <property type="entry name" value="zf-RVT"/>
    <property type="match status" value="1"/>
</dbReference>
<evidence type="ECO:0000313" key="2">
    <source>
        <dbReference type="EMBL" id="CAD6264734.1"/>
    </source>
</evidence>
<keyword evidence="3" id="KW-1185">Reference proteome</keyword>
<dbReference type="PANTHER" id="PTHR36617">
    <property type="entry name" value="PROTEIN, PUTATIVE-RELATED"/>
    <property type="match status" value="1"/>
</dbReference>
<dbReference type="EMBL" id="CAJGYO010000013">
    <property type="protein sequence ID" value="CAD6264734.1"/>
    <property type="molecule type" value="Genomic_DNA"/>
</dbReference>
<dbReference type="Proteomes" id="UP000604825">
    <property type="component" value="Unassembled WGS sequence"/>
</dbReference>
<protein>
    <recommendedName>
        <fullName evidence="1">Reverse transcriptase zinc-binding domain-containing protein</fullName>
    </recommendedName>
</protein>
<feature type="domain" description="Reverse transcriptase zinc-binding" evidence="1">
    <location>
        <begin position="191"/>
        <end position="265"/>
    </location>
</feature>
<organism evidence="2 3">
    <name type="scientific">Miscanthus lutarioriparius</name>
    <dbReference type="NCBI Taxonomy" id="422564"/>
    <lineage>
        <taxon>Eukaryota</taxon>
        <taxon>Viridiplantae</taxon>
        <taxon>Streptophyta</taxon>
        <taxon>Embryophyta</taxon>
        <taxon>Tracheophyta</taxon>
        <taxon>Spermatophyta</taxon>
        <taxon>Magnoliopsida</taxon>
        <taxon>Liliopsida</taxon>
        <taxon>Poales</taxon>
        <taxon>Poaceae</taxon>
        <taxon>PACMAD clade</taxon>
        <taxon>Panicoideae</taxon>
        <taxon>Andropogonodae</taxon>
        <taxon>Andropogoneae</taxon>
        <taxon>Saccharinae</taxon>
        <taxon>Miscanthus</taxon>
    </lineage>
</organism>
<proteinExistence type="predicted"/>
<name>A0A811R3V1_9POAL</name>
<accession>A0A811R3V1</accession>
<reference evidence="2" key="1">
    <citation type="submission" date="2020-10" db="EMBL/GenBank/DDBJ databases">
        <authorList>
            <person name="Han B."/>
            <person name="Lu T."/>
            <person name="Zhao Q."/>
            <person name="Huang X."/>
            <person name="Zhao Y."/>
        </authorList>
    </citation>
    <scope>NUCLEOTIDE SEQUENCE</scope>
</reference>
<dbReference type="InterPro" id="IPR026960">
    <property type="entry name" value="RVT-Znf"/>
</dbReference>
<dbReference type="OrthoDB" id="693418at2759"/>
<comment type="caution">
    <text evidence="2">The sequence shown here is derived from an EMBL/GenBank/DDBJ whole genome shotgun (WGS) entry which is preliminary data.</text>
</comment>
<dbReference type="AlphaFoldDB" id="A0A811R3V1"/>
<evidence type="ECO:0000313" key="3">
    <source>
        <dbReference type="Proteomes" id="UP000604825"/>
    </source>
</evidence>